<sequence>MAYSIYFTDIPLGHDTTYLSHAYDLLSAYERIFFVLALIIRSQKFVHFMKRKKSITTAIPSQGNATSTYFTNLRAMWS</sequence>
<dbReference type="OrthoDB" id="5850711at2759"/>
<gene>
    <name evidence="1" type="ORF">ANCCAN_08636</name>
</gene>
<keyword evidence="2" id="KW-1185">Reference proteome</keyword>
<name>A0A368GQN4_ANCCA</name>
<reference evidence="1 2" key="1">
    <citation type="submission" date="2014-10" db="EMBL/GenBank/DDBJ databases">
        <title>Draft genome of the hookworm Ancylostoma caninum.</title>
        <authorList>
            <person name="Mitreva M."/>
        </authorList>
    </citation>
    <scope>NUCLEOTIDE SEQUENCE [LARGE SCALE GENOMIC DNA]</scope>
    <source>
        <strain evidence="1 2">Baltimore</strain>
    </source>
</reference>
<dbReference type="AlphaFoldDB" id="A0A368GQN4"/>
<organism evidence="1 2">
    <name type="scientific">Ancylostoma caninum</name>
    <name type="common">Dog hookworm</name>
    <dbReference type="NCBI Taxonomy" id="29170"/>
    <lineage>
        <taxon>Eukaryota</taxon>
        <taxon>Metazoa</taxon>
        <taxon>Ecdysozoa</taxon>
        <taxon>Nematoda</taxon>
        <taxon>Chromadorea</taxon>
        <taxon>Rhabditida</taxon>
        <taxon>Rhabditina</taxon>
        <taxon>Rhabditomorpha</taxon>
        <taxon>Strongyloidea</taxon>
        <taxon>Ancylostomatidae</taxon>
        <taxon>Ancylostomatinae</taxon>
        <taxon>Ancylostoma</taxon>
    </lineage>
</organism>
<accession>A0A368GQN4</accession>
<evidence type="ECO:0000313" key="2">
    <source>
        <dbReference type="Proteomes" id="UP000252519"/>
    </source>
</evidence>
<protein>
    <submittedName>
        <fullName evidence="1">Uncharacterized protein</fullName>
    </submittedName>
</protein>
<proteinExistence type="predicted"/>
<evidence type="ECO:0000313" key="1">
    <source>
        <dbReference type="EMBL" id="RCN45335.1"/>
    </source>
</evidence>
<dbReference type="Proteomes" id="UP000252519">
    <property type="component" value="Unassembled WGS sequence"/>
</dbReference>
<dbReference type="EMBL" id="JOJR01000104">
    <property type="protein sequence ID" value="RCN45335.1"/>
    <property type="molecule type" value="Genomic_DNA"/>
</dbReference>
<comment type="caution">
    <text evidence="1">The sequence shown here is derived from an EMBL/GenBank/DDBJ whole genome shotgun (WGS) entry which is preliminary data.</text>
</comment>